<gene>
    <name evidence="1" type="ORF">COJ61_31855</name>
</gene>
<name>A0AB36TP71_BACTU</name>
<reference evidence="1 2" key="1">
    <citation type="submission" date="2017-09" db="EMBL/GenBank/DDBJ databases">
        <title>Large-scale bioinformatics analysis of Bacillus genomes uncovers conserved roles of natural products in bacterial physiology.</title>
        <authorList>
            <consortium name="Agbiome Team Llc"/>
            <person name="Bleich R.M."/>
            <person name="Grubbs K.J."/>
            <person name="Santa Maria K.C."/>
            <person name="Allen S.E."/>
            <person name="Farag S."/>
            <person name="Shank E.A."/>
            <person name="Bowers A."/>
        </authorList>
    </citation>
    <scope>NUCLEOTIDE SEQUENCE [LARGE SCALE GENOMIC DNA]</scope>
    <source>
        <strain evidence="1 2">AFS077661</strain>
    </source>
</reference>
<evidence type="ECO:0000313" key="1">
    <source>
        <dbReference type="EMBL" id="PFM83715.1"/>
    </source>
</evidence>
<dbReference type="AlphaFoldDB" id="A0AB36TP71"/>
<protein>
    <submittedName>
        <fullName evidence="1">Uncharacterized protein</fullName>
    </submittedName>
</protein>
<evidence type="ECO:0000313" key="2">
    <source>
        <dbReference type="Proteomes" id="UP000223839"/>
    </source>
</evidence>
<organism evidence="1 2">
    <name type="scientific">Bacillus thuringiensis</name>
    <dbReference type="NCBI Taxonomy" id="1428"/>
    <lineage>
        <taxon>Bacteria</taxon>
        <taxon>Bacillati</taxon>
        <taxon>Bacillota</taxon>
        <taxon>Bacilli</taxon>
        <taxon>Bacillales</taxon>
        <taxon>Bacillaceae</taxon>
        <taxon>Bacillus</taxon>
        <taxon>Bacillus cereus group</taxon>
    </lineage>
</organism>
<comment type="caution">
    <text evidence="1">The sequence shown here is derived from an EMBL/GenBank/DDBJ whole genome shotgun (WGS) entry which is preliminary data.</text>
</comment>
<accession>A0AB36TP71</accession>
<sequence>MFSTEKEIQGNIKKRQYAHLSILSSINLLVLEVKNKHIESALIVVSGKFVYGTDKIQKLSPSAPKSRTGRLPIITFGGMIINRKLSIN</sequence>
<proteinExistence type="predicted"/>
<dbReference type="Proteomes" id="UP000223839">
    <property type="component" value="Unassembled WGS sequence"/>
</dbReference>
<dbReference type="EMBL" id="NUYG01000111">
    <property type="protein sequence ID" value="PFM83715.1"/>
    <property type="molecule type" value="Genomic_DNA"/>
</dbReference>